<comment type="caution">
    <text evidence="4">The sequence shown here is derived from an EMBL/GenBank/DDBJ whole genome shotgun (WGS) entry which is preliminary data.</text>
</comment>
<dbReference type="SUPFAM" id="SSF55781">
    <property type="entry name" value="GAF domain-like"/>
    <property type="match status" value="1"/>
</dbReference>
<feature type="domain" description="PAS" evidence="1">
    <location>
        <begin position="166"/>
        <end position="206"/>
    </location>
</feature>
<dbReference type="PANTHER" id="PTHR44757">
    <property type="entry name" value="DIGUANYLATE CYCLASE DGCP"/>
    <property type="match status" value="1"/>
</dbReference>
<dbReference type="PROSITE" id="PS50112">
    <property type="entry name" value="PAS"/>
    <property type="match status" value="1"/>
</dbReference>
<dbReference type="CDD" id="cd00130">
    <property type="entry name" value="PAS"/>
    <property type="match status" value="1"/>
</dbReference>
<evidence type="ECO:0008006" key="6">
    <source>
        <dbReference type="Google" id="ProtNLM"/>
    </source>
</evidence>
<gene>
    <name evidence="4" type="ORF">AOG27_08655</name>
</gene>
<proteinExistence type="predicted"/>
<protein>
    <recommendedName>
        <fullName evidence="6">PAS domain S-box-containing protein/diguanylate cyclase (GGDEF) domain-containing protein</fullName>
    </recommendedName>
</protein>
<evidence type="ECO:0000259" key="3">
    <source>
        <dbReference type="PROSITE" id="PS50887"/>
    </source>
</evidence>
<dbReference type="Pfam" id="PF00990">
    <property type="entry name" value="GGDEF"/>
    <property type="match status" value="1"/>
</dbReference>
<feature type="domain" description="EAL" evidence="2">
    <location>
        <begin position="466"/>
        <end position="720"/>
    </location>
</feature>
<dbReference type="SUPFAM" id="SSF141868">
    <property type="entry name" value="EAL domain-like"/>
    <property type="match status" value="1"/>
</dbReference>
<dbReference type="PROSITE" id="PS50883">
    <property type="entry name" value="EAL"/>
    <property type="match status" value="1"/>
</dbReference>
<dbReference type="InterPro" id="IPR043128">
    <property type="entry name" value="Rev_trsase/Diguanyl_cyclase"/>
</dbReference>
<dbReference type="InterPro" id="IPR000160">
    <property type="entry name" value="GGDEF_dom"/>
</dbReference>
<dbReference type="CDD" id="cd01949">
    <property type="entry name" value="GGDEF"/>
    <property type="match status" value="1"/>
</dbReference>
<dbReference type="PANTHER" id="PTHR44757:SF2">
    <property type="entry name" value="BIOFILM ARCHITECTURE MAINTENANCE PROTEIN MBAA"/>
    <property type="match status" value="1"/>
</dbReference>
<dbReference type="SUPFAM" id="SSF55073">
    <property type="entry name" value="Nucleotide cyclase"/>
    <property type="match status" value="1"/>
</dbReference>
<organism evidence="4 5">
    <name type="scientific">Pseudoalteromonas lipolytica</name>
    <dbReference type="NCBI Taxonomy" id="570156"/>
    <lineage>
        <taxon>Bacteria</taxon>
        <taxon>Pseudomonadati</taxon>
        <taxon>Pseudomonadota</taxon>
        <taxon>Gammaproteobacteria</taxon>
        <taxon>Alteromonadales</taxon>
        <taxon>Pseudoalteromonadaceae</taxon>
        <taxon>Pseudoalteromonas</taxon>
    </lineage>
</organism>
<dbReference type="InterPro" id="IPR035919">
    <property type="entry name" value="EAL_sf"/>
</dbReference>
<dbReference type="AlphaFoldDB" id="A0A0P7E7W6"/>
<dbReference type="InterPro" id="IPR052155">
    <property type="entry name" value="Biofilm_reg_signaling"/>
</dbReference>
<dbReference type="InterPro" id="IPR001633">
    <property type="entry name" value="EAL_dom"/>
</dbReference>
<dbReference type="SUPFAM" id="SSF55785">
    <property type="entry name" value="PYP-like sensor domain (PAS domain)"/>
    <property type="match status" value="1"/>
</dbReference>
<name>A0A0P7E7W6_9GAMM</name>
<dbReference type="PROSITE" id="PS50887">
    <property type="entry name" value="GGDEF"/>
    <property type="match status" value="1"/>
</dbReference>
<dbReference type="Proteomes" id="UP000050378">
    <property type="component" value="Unassembled WGS sequence"/>
</dbReference>
<sequence length="723" mass="82063">MGTYDLKRIVESISNLKSENFYNAICLSLSEVLGASHVFLAQVDESTLYATTIALVAHDEIVENISYDIRCTPCNDVSCGSVSSYNSGVQQLFPNDQLLVDMDIEAYVGVPLQSISGKTNTILVALFQHEISDALSIESFFSLFTGLIQREIEKDRFIAKLDFSNQLIEQSHEAIFICDHNVEITYANTAFTKMTGYSLDEVLGENPKILSSNQYDPHFYKAMWHQINTEGKWSGEITNKTKQGKLYTQFLSITKMQNNAEDCYVAFILDITEKKEAERKIYFHANHDQLTGLTNRFYFKEYLCTLISSLAYQDEVDTNLAVIYFDVDKFQNINTVYGLTFGDKVLCKLAERLESCFKESAFSRIDGDSFAILQTYQHISELEHVCKQITALLVEPFSIGGISQQVYVTLGISCFEQRYISSSEHKIEKIARRLIRQAELATLNAKQAGTEYLFFCTEMDNKIKTQNLLIDQLTLAVKNDEIEVYFQPIIDIENNTVAKFESLVRWNNQGQWVSPAEFIPLAEESRVIIPLGELVLVKTCQQIKALELQGYNDVVFNVNRSLFEFTEFNPERNAWLEIINNQGVKPSQISFELTESVLAPENTNHLDVLTQLKEAGCLISLDDFGTGYSSLSYLRRFPVDVLKLDKSFIDEVHVDLGDEALVKSIIQMSRVLGIKVVAEGVEEREQLAVLTEAGCDYIQGYYFSKPLPANDVIPFLTQFSREQ</sequence>
<dbReference type="SMART" id="SM00267">
    <property type="entry name" value="GGDEF"/>
    <property type="match status" value="1"/>
</dbReference>
<dbReference type="SMART" id="SM00091">
    <property type="entry name" value="PAS"/>
    <property type="match status" value="1"/>
</dbReference>
<dbReference type="Pfam" id="PF00563">
    <property type="entry name" value="EAL"/>
    <property type="match status" value="1"/>
</dbReference>
<dbReference type="InterPro" id="IPR000014">
    <property type="entry name" value="PAS"/>
</dbReference>
<evidence type="ECO:0000259" key="1">
    <source>
        <dbReference type="PROSITE" id="PS50112"/>
    </source>
</evidence>
<dbReference type="Gene3D" id="3.30.450.20">
    <property type="entry name" value="PAS domain"/>
    <property type="match status" value="1"/>
</dbReference>
<dbReference type="Gene3D" id="3.30.70.270">
    <property type="match status" value="1"/>
</dbReference>
<evidence type="ECO:0000313" key="4">
    <source>
        <dbReference type="EMBL" id="KPM83713.1"/>
    </source>
</evidence>
<dbReference type="STRING" id="570156.AOG27_08655"/>
<dbReference type="InterPro" id="IPR035965">
    <property type="entry name" value="PAS-like_dom_sf"/>
</dbReference>
<evidence type="ECO:0000259" key="2">
    <source>
        <dbReference type="PROSITE" id="PS50883"/>
    </source>
</evidence>
<dbReference type="InterPro" id="IPR029787">
    <property type="entry name" value="Nucleotide_cyclase"/>
</dbReference>
<feature type="domain" description="GGDEF" evidence="3">
    <location>
        <begin position="318"/>
        <end position="458"/>
    </location>
</feature>
<dbReference type="NCBIfam" id="TIGR00229">
    <property type="entry name" value="sensory_box"/>
    <property type="match status" value="1"/>
</dbReference>
<dbReference type="CDD" id="cd01948">
    <property type="entry name" value="EAL"/>
    <property type="match status" value="1"/>
</dbReference>
<dbReference type="RefSeq" id="WP_054552627.1">
    <property type="nucleotide sequence ID" value="NZ_LJTC01000005.1"/>
</dbReference>
<dbReference type="Pfam" id="PF13426">
    <property type="entry name" value="PAS_9"/>
    <property type="match status" value="1"/>
</dbReference>
<dbReference type="SMART" id="SM00052">
    <property type="entry name" value="EAL"/>
    <property type="match status" value="1"/>
</dbReference>
<reference evidence="4 5" key="1">
    <citation type="submission" date="2015-09" db="EMBL/GenBank/DDBJ databases">
        <title>Draft Genome Sequence of Pseudoalteromonas lipolytica UCD-48B.</title>
        <authorList>
            <person name="Krusor M."/>
            <person name="Coil D.A."/>
            <person name="Lang J.M."/>
            <person name="Eisen J.A."/>
            <person name="Alexiev A."/>
        </authorList>
    </citation>
    <scope>NUCLEOTIDE SEQUENCE [LARGE SCALE GENOMIC DNA]</scope>
    <source>
        <strain evidence="4 5">UCD-48B</strain>
    </source>
</reference>
<dbReference type="Gene3D" id="3.20.20.450">
    <property type="entry name" value="EAL domain"/>
    <property type="match status" value="1"/>
</dbReference>
<dbReference type="EMBL" id="LJTC01000005">
    <property type="protein sequence ID" value="KPM83713.1"/>
    <property type="molecule type" value="Genomic_DNA"/>
</dbReference>
<evidence type="ECO:0000313" key="5">
    <source>
        <dbReference type="Proteomes" id="UP000050378"/>
    </source>
</evidence>
<accession>A0A0P7E7W6</accession>
<dbReference type="NCBIfam" id="TIGR00254">
    <property type="entry name" value="GGDEF"/>
    <property type="match status" value="1"/>
</dbReference>
<dbReference type="PATRIC" id="fig|570156.3.peg.2796"/>
<dbReference type="OrthoDB" id="1316910at2"/>